<gene>
    <name evidence="8" type="ORF">SAMN05660860_03158</name>
</gene>
<organism evidence="8 9">
    <name type="scientific">Geoalkalibacter ferrihydriticus</name>
    <dbReference type="NCBI Taxonomy" id="392333"/>
    <lineage>
        <taxon>Bacteria</taxon>
        <taxon>Pseudomonadati</taxon>
        <taxon>Thermodesulfobacteriota</taxon>
        <taxon>Desulfuromonadia</taxon>
        <taxon>Desulfuromonadales</taxon>
        <taxon>Geoalkalibacteraceae</taxon>
        <taxon>Geoalkalibacter</taxon>
    </lineage>
</organism>
<comment type="cofactor">
    <cofactor evidence="1">
        <name>[4Fe-4S] cluster</name>
        <dbReference type="ChEBI" id="CHEBI:49883"/>
    </cofactor>
</comment>
<protein>
    <submittedName>
        <fullName evidence="8">Radical SAM additional 4Fe4S-binding SPASM domain-containing protein</fullName>
    </submittedName>
</protein>
<feature type="domain" description="Radical SAM core" evidence="7">
    <location>
        <begin position="51"/>
        <end position="268"/>
    </location>
</feature>
<dbReference type="CDD" id="cd01335">
    <property type="entry name" value="Radical_SAM"/>
    <property type="match status" value="1"/>
</dbReference>
<keyword evidence="3" id="KW-0949">S-adenosyl-L-methionine</keyword>
<name>A0A1G9W2X5_9BACT</name>
<evidence type="ECO:0000259" key="7">
    <source>
        <dbReference type="PROSITE" id="PS51918"/>
    </source>
</evidence>
<dbReference type="SFLD" id="SFLDG01386">
    <property type="entry name" value="main_SPASM_domain-containing"/>
    <property type="match status" value="1"/>
</dbReference>
<dbReference type="GO" id="GO:0046872">
    <property type="term" value="F:metal ion binding"/>
    <property type="evidence" value="ECO:0007669"/>
    <property type="project" value="UniProtKB-KW"/>
</dbReference>
<keyword evidence="2" id="KW-0004">4Fe-4S</keyword>
<sequence>MAFLPNIPCRSLGSFSTLWTFSPPETDNDRTMEPSTATSDNLKGLLRRAGLRPPHTLTLAITGACNLQCRHCWVEGGVSTSAAHVPAAKLRRVMQEFADLGGQGLRLTGGEPLCHPEWLELLRFARHLEMPHLGVQTNANLIKKNQAAALRDLDFSGLSIQVSLDGACATSHDLVRGEGAFAGAMAGLQHLIAAGLAPRLSLFFTEMRHNLDEIPALLERADELGIASVVSGSLVRCGRAAEDALIAPAETEQYLRLLERYETDSGFRALYRKIGRIAALEWQTPNKTTRQDCTFVENPYLTAAGRLYPCVLCHADPYAVSGVFDKPLAEAFSLGAPLWASLLEISRSRAETIPQCHACADRDTCGAGCMGRAWGSCGDFFASEDRCALRRAVYAHRKSAANPS</sequence>
<dbReference type="GO" id="GO:0051539">
    <property type="term" value="F:4 iron, 4 sulfur cluster binding"/>
    <property type="evidence" value="ECO:0007669"/>
    <property type="project" value="UniProtKB-KW"/>
</dbReference>
<dbReference type="PROSITE" id="PS51918">
    <property type="entry name" value="RADICAL_SAM"/>
    <property type="match status" value="1"/>
</dbReference>
<dbReference type="GO" id="GO:0003824">
    <property type="term" value="F:catalytic activity"/>
    <property type="evidence" value="ECO:0007669"/>
    <property type="project" value="InterPro"/>
</dbReference>
<dbReference type="InterPro" id="IPR013785">
    <property type="entry name" value="Aldolase_TIM"/>
</dbReference>
<dbReference type="PANTHER" id="PTHR11228">
    <property type="entry name" value="RADICAL SAM DOMAIN PROTEIN"/>
    <property type="match status" value="1"/>
</dbReference>
<dbReference type="AlphaFoldDB" id="A0A1G9W2X5"/>
<evidence type="ECO:0000256" key="2">
    <source>
        <dbReference type="ARBA" id="ARBA00022485"/>
    </source>
</evidence>
<dbReference type="InterPro" id="IPR007197">
    <property type="entry name" value="rSAM"/>
</dbReference>
<dbReference type="EMBL" id="FNGU01000010">
    <property type="protein sequence ID" value="SDM78840.1"/>
    <property type="molecule type" value="Genomic_DNA"/>
</dbReference>
<dbReference type="PIRSF" id="PIRSF037420">
    <property type="entry name" value="PQQ_syn_pqqE"/>
    <property type="match status" value="1"/>
</dbReference>
<dbReference type="Pfam" id="PF04055">
    <property type="entry name" value="Radical_SAM"/>
    <property type="match status" value="1"/>
</dbReference>
<evidence type="ECO:0000313" key="9">
    <source>
        <dbReference type="Proteomes" id="UP000182146"/>
    </source>
</evidence>
<dbReference type="InterPro" id="IPR050377">
    <property type="entry name" value="Radical_SAM_PqqE_MftC-like"/>
</dbReference>
<keyword evidence="5" id="KW-0408">Iron</keyword>
<dbReference type="InterPro" id="IPR017200">
    <property type="entry name" value="PqqE-like"/>
</dbReference>
<evidence type="ECO:0000256" key="1">
    <source>
        <dbReference type="ARBA" id="ARBA00001966"/>
    </source>
</evidence>
<keyword evidence="6" id="KW-0411">Iron-sulfur</keyword>
<evidence type="ECO:0000256" key="3">
    <source>
        <dbReference type="ARBA" id="ARBA00022691"/>
    </source>
</evidence>
<evidence type="ECO:0000256" key="5">
    <source>
        <dbReference type="ARBA" id="ARBA00023004"/>
    </source>
</evidence>
<dbReference type="Proteomes" id="UP000182146">
    <property type="component" value="Unassembled WGS sequence"/>
</dbReference>
<dbReference type="InterPro" id="IPR058240">
    <property type="entry name" value="rSAM_sf"/>
</dbReference>
<proteinExistence type="predicted"/>
<accession>A0A1G9W2X5</accession>
<dbReference type="Gene3D" id="3.20.20.70">
    <property type="entry name" value="Aldolase class I"/>
    <property type="match status" value="1"/>
</dbReference>
<dbReference type="SFLD" id="SFLDG01067">
    <property type="entry name" value="SPASM/twitch_domain_containing"/>
    <property type="match status" value="1"/>
</dbReference>
<evidence type="ECO:0000256" key="4">
    <source>
        <dbReference type="ARBA" id="ARBA00022723"/>
    </source>
</evidence>
<dbReference type="STRING" id="392333.SAMN05660860_03158"/>
<keyword evidence="4" id="KW-0479">Metal-binding</keyword>
<evidence type="ECO:0000256" key="6">
    <source>
        <dbReference type="ARBA" id="ARBA00023014"/>
    </source>
</evidence>
<dbReference type="SFLD" id="SFLDS00029">
    <property type="entry name" value="Radical_SAM"/>
    <property type="match status" value="1"/>
</dbReference>
<evidence type="ECO:0000313" key="8">
    <source>
        <dbReference type="EMBL" id="SDM78840.1"/>
    </source>
</evidence>
<dbReference type="PANTHER" id="PTHR11228:SF7">
    <property type="entry name" value="PQQA PEPTIDE CYCLASE"/>
    <property type="match status" value="1"/>
</dbReference>
<reference evidence="8 9" key="1">
    <citation type="submission" date="2016-10" db="EMBL/GenBank/DDBJ databases">
        <authorList>
            <person name="de Groot N.N."/>
        </authorList>
    </citation>
    <scope>NUCLEOTIDE SEQUENCE [LARGE SCALE GENOMIC DNA]</scope>
    <source>
        <strain evidence="8 9">DSM 17813</strain>
    </source>
</reference>
<dbReference type="SUPFAM" id="SSF102114">
    <property type="entry name" value="Radical SAM enzymes"/>
    <property type="match status" value="1"/>
</dbReference>